<name>A0A8I6YX75_HORVV</name>
<organism evidence="1 2">
    <name type="scientific">Hordeum vulgare subsp. vulgare</name>
    <name type="common">Domesticated barley</name>
    <dbReference type="NCBI Taxonomy" id="112509"/>
    <lineage>
        <taxon>Eukaryota</taxon>
        <taxon>Viridiplantae</taxon>
        <taxon>Streptophyta</taxon>
        <taxon>Embryophyta</taxon>
        <taxon>Tracheophyta</taxon>
        <taxon>Spermatophyta</taxon>
        <taxon>Magnoliopsida</taxon>
        <taxon>Liliopsida</taxon>
        <taxon>Poales</taxon>
        <taxon>Poaceae</taxon>
        <taxon>BOP clade</taxon>
        <taxon>Pooideae</taxon>
        <taxon>Triticodae</taxon>
        <taxon>Triticeae</taxon>
        <taxon>Hordeinae</taxon>
        <taxon>Hordeum</taxon>
    </lineage>
</organism>
<evidence type="ECO:0000313" key="2">
    <source>
        <dbReference type="Proteomes" id="UP000011116"/>
    </source>
</evidence>
<dbReference type="PANTHER" id="PTHR33186:SF28">
    <property type="entry name" value="F-BOX DOMAIN-CONTAINING PROTEIN"/>
    <property type="match status" value="1"/>
</dbReference>
<evidence type="ECO:0000313" key="1">
    <source>
        <dbReference type="EnsemblPlants" id="HORVU.MOREX.r3.5HG0531240.1"/>
    </source>
</evidence>
<dbReference type="PANTHER" id="PTHR33186">
    <property type="entry name" value="OS10G0136150 PROTEIN-RELATED"/>
    <property type="match status" value="1"/>
</dbReference>
<reference evidence="2" key="1">
    <citation type="journal article" date="2012" name="Nature">
        <title>A physical, genetic and functional sequence assembly of the barley genome.</title>
        <authorList>
            <consortium name="The International Barley Genome Sequencing Consortium"/>
            <person name="Mayer K.F."/>
            <person name="Waugh R."/>
            <person name="Brown J.W."/>
            <person name="Schulman A."/>
            <person name="Langridge P."/>
            <person name="Platzer M."/>
            <person name="Fincher G.B."/>
            <person name="Muehlbauer G.J."/>
            <person name="Sato K."/>
            <person name="Close T.J."/>
            <person name="Wise R.P."/>
            <person name="Stein N."/>
        </authorList>
    </citation>
    <scope>NUCLEOTIDE SEQUENCE [LARGE SCALE GENOMIC DNA]</scope>
    <source>
        <strain evidence="2">cv. Morex</strain>
    </source>
</reference>
<dbReference type="AlphaFoldDB" id="A0A8I6YX75"/>
<dbReference type="EnsemblPlants" id="HORVU.MOREX.r3.5HG0531240.1">
    <property type="protein sequence ID" value="HORVU.MOREX.r3.5HG0531240.1"/>
    <property type="gene ID" value="HORVU.MOREX.r3.5HG0531240"/>
</dbReference>
<protein>
    <submittedName>
        <fullName evidence="1">Uncharacterized protein</fullName>
    </submittedName>
</protein>
<reference evidence="1" key="2">
    <citation type="submission" date="2020-10" db="EMBL/GenBank/DDBJ databases">
        <authorList>
            <person name="Scholz U."/>
            <person name="Mascher M."/>
            <person name="Fiebig A."/>
        </authorList>
    </citation>
    <scope>NUCLEOTIDE SEQUENCE [LARGE SCALE GENOMIC DNA]</scope>
    <source>
        <strain evidence="1">cv. Morex</strain>
    </source>
</reference>
<dbReference type="Proteomes" id="UP000011116">
    <property type="component" value="Chromosome 5H"/>
</dbReference>
<proteinExistence type="predicted"/>
<keyword evidence="2" id="KW-1185">Reference proteome</keyword>
<dbReference type="Gramene" id="HORVU.MOREX.r3.5HG0531240.1">
    <property type="protein sequence ID" value="HORVU.MOREX.r3.5HG0531240.1"/>
    <property type="gene ID" value="HORVU.MOREX.r3.5HG0531240"/>
</dbReference>
<sequence length="172" mass="19787">MDQFDPPSPHKRLALLHDLYYAGVCIGVLKYDLSSNCLSLIDGLPVEDVFADATRLMAMKDNNLDLAHVDRLTLYLWSRQMRQNGVASWIQRIIIDLNNLLPVRNPNRRLKLIGFVEGTDIIFVTIDFGVYEINLKSLRWKTIMKTESLCPLIPYMSLYIPKEKVIPNEATH</sequence>
<accession>A0A8I6YX75</accession>
<dbReference type="Gramene" id="HORVU.MOREX.r2.5HG0441880.1">
    <property type="protein sequence ID" value="HORVU.MOREX.r2.5HG0441880.1"/>
    <property type="gene ID" value="HORVU.MOREX.r2.5HG0441880"/>
</dbReference>
<reference evidence="1" key="3">
    <citation type="submission" date="2022-01" db="UniProtKB">
        <authorList>
            <consortium name="EnsemblPlants"/>
        </authorList>
    </citation>
    <scope>IDENTIFICATION</scope>
    <source>
        <strain evidence="1">subsp. vulgare</strain>
    </source>
</reference>